<organism evidence="2 3">
    <name type="scientific">Candidatus Liberibacter africanus PTSAPSY</name>
    <dbReference type="NCBI Taxonomy" id="1277257"/>
    <lineage>
        <taxon>Bacteria</taxon>
        <taxon>Pseudomonadati</taxon>
        <taxon>Pseudomonadota</taxon>
        <taxon>Alphaproteobacteria</taxon>
        <taxon>Hyphomicrobiales</taxon>
        <taxon>Rhizobiaceae</taxon>
        <taxon>Liberibacter</taxon>
    </lineage>
</organism>
<dbReference type="EMBL" id="CP004021">
    <property type="protein sequence ID" value="AKK19678.1"/>
    <property type="molecule type" value="Genomic_DNA"/>
</dbReference>
<keyword evidence="1" id="KW-0812">Transmembrane</keyword>
<proteinExistence type="predicted"/>
<keyword evidence="1" id="KW-0472">Membrane</keyword>
<evidence type="ECO:0000256" key="1">
    <source>
        <dbReference type="SAM" id="Phobius"/>
    </source>
</evidence>
<protein>
    <submittedName>
        <fullName evidence="2">Uncharacterized protein</fullName>
    </submittedName>
</protein>
<evidence type="ECO:0000313" key="2">
    <source>
        <dbReference type="EMBL" id="AKK19678.1"/>
    </source>
</evidence>
<dbReference type="AlphaFoldDB" id="A0A0G3I5E3"/>
<keyword evidence="3" id="KW-1185">Reference proteome</keyword>
<dbReference type="Proteomes" id="UP000035503">
    <property type="component" value="Chromosome"/>
</dbReference>
<dbReference type="STRING" id="1277257.G293_00070"/>
<dbReference type="Pfam" id="PF17264">
    <property type="entry name" value="DUF5330"/>
    <property type="match status" value="1"/>
</dbReference>
<gene>
    <name evidence="2" type="ORF">G293_00070</name>
</gene>
<dbReference type="PATRIC" id="fig|1277257.4.peg.14"/>
<dbReference type="KEGG" id="lau:G293_00070"/>
<keyword evidence="1" id="KW-1133">Transmembrane helix</keyword>
<evidence type="ECO:0000313" key="3">
    <source>
        <dbReference type="Proteomes" id="UP000035503"/>
    </source>
</evidence>
<accession>A0A0G3I5E3</accession>
<reference evidence="2 3" key="1">
    <citation type="journal article" date="2015" name="Genome Announc.">
        <title>Complete Genome Sequence of 'Candidatus Liberibacter africanus,' a Bacterium Associated with Citrus Huanglongbing.</title>
        <authorList>
            <person name="Lin H."/>
            <person name="Pietersen G."/>
            <person name="Han C."/>
            <person name="Read D.A."/>
            <person name="Lou B."/>
            <person name="Gupta G."/>
            <person name="Civerolo E.L."/>
        </authorList>
    </citation>
    <scope>NUCLEOTIDE SEQUENCE [LARGE SCALE GENOMIC DNA]</scope>
    <source>
        <strain evidence="2 3">PTSAPSY</strain>
    </source>
</reference>
<dbReference type="InterPro" id="IPR035220">
    <property type="entry name" value="DUF5330"/>
</dbReference>
<name>A0A0G3I5E3_LIBAF</name>
<sequence>MSVIYFFKKVQGSEKKMFFIAKKIFWISMFLVILSSVYPPSYLKNTTKDNQMQTEIKDVVIAVSSTVDYARNICNEKPELCVLWKKIIHDTKVHTLNGARIAYNFAKSTLGKYEKENSGNLDKK</sequence>
<feature type="transmembrane region" description="Helical" evidence="1">
    <location>
        <begin position="24"/>
        <end position="43"/>
    </location>
</feature>